<dbReference type="RefSeq" id="WP_133392803.1">
    <property type="nucleotide sequence ID" value="NZ_SMTG01000002.1"/>
</dbReference>
<keyword evidence="3" id="KW-1185">Reference proteome</keyword>
<name>A0A4R5UDS1_9GAMM</name>
<evidence type="ECO:0000313" key="3">
    <source>
        <dbReference type="Proteomes" id="UP000295543"/>
    </source>
</evidence>
<comment type="caution">
    <text evidence="2">The sequence shown here is derived from an EMBL/GenBank/DDBJ whole genome shotgun (WGS) entry which is preliminary data.</text>
</comment>
<feature type="transmembrane region" description="Helical" evidence="1">
    <location>
        <begin position="34"/>
        <end position="57"/>
    </location>
</feature>
<keyword evidence="1" id="KW-0472">Membrane</keyword>
<proteinExistence type="predicted"/>
<evidence type="ECO:0000313" key="2">
    <source>
        <dbReference type="EMBL" id="TDK33331.1"/>
    </source>
</evidence>
<organism evidence="2 3">
    <name type="scientific">Luteimonas terrae</name>
    <dbReference type="NCBI Taxonomy" id="1530191"/>
    <lineage>
        <taxon>Bacteria</taxon>
        <taxon>Pseudomonadati</taxon>
        <taxon>Pseudomonadota</taxon>
        <taxon>Gammaproteobacteria</taxon>
        <taxon>Lysobacterales</taxon>
        <taxon>Lysobacteraceae</taxon>
        <taxon>Luteimonas</taxon>
    </lineage>
</organism>
<reference evidence="2 3" key="1">
    <citation type="submission" date="2019-03" db="EMBL/GenBank/DDBJ databases">
        <title>Luteimonas zhaokaii sp.nov., isolated from the rectal contents of Plateau pika in Yushu, Qinghai Province, China.</title>
        <authorList>
            <person name="Zhang G."/>
        </authorList>
    </citation>
    <scope>NUCLEOTIDE SEQUENCE [LARGE SCALE GENOMIC DNA]</scope>
    <source>
        <strain evidence="2 3">THG-MD21</strain>
    </source>
</reference>
<gene>
    <name evidence="2" type="ORF">E2F49_04690</name>
</gene>
<keyword evidence="1" id="KW-0812">Transmembrane</keyword>
<dbReference type="OrthoDB" id="6058990at2"/>
<dbReference type="Proteomes" id="UP000295543">
    <property type="component" value="Unassembled WGS sequence"/>
</dbReference>
<keyword evidence="1" id="KW-1133">Transmembrane helix</keyword>
<sequence length="227" mass="24404">MDSEKDVAVAPPGWLRRKLEGFYRRRDAIKKDPVAGTVLFIVIAAIGFGASEAYGYAKEKLRDPDAYLVQMARTQEAEFATLNQSLRDLSNSLDSSEGRRELGSIKGAVAGIESQNRDLLRMLALSKRENARIAQLAEARSGIHGGYDFLLTENSGVRLDSMNVLGVSNISGTQVIANISGPSAPSDRKYLRSGQGIDYRGADGRECSVSLLSIENGDSAAFAVACG</sequence>
<accession>A0A4R5UDS1</accession>
<dbReference type="EMBL" id="SMTG01000002">
    <property type="protein sequence ID" value="TDK33331.1"/>
    <property type="molecule type" value="Genomic_DNA"/>
</dbReference>
<evidence type="ECO:0000256" key="1">
    <source>
        <dbReference type="SAM" id="Phobius"/>
    </source>
</evidence>
<protein>
    <submittedName>
        <fullName evidence="2">Uncharacterized protein</fullName>
    </submittedName>
</protein>
<dbReference type="AlphaFoldDB" id="A0A4R5UDS1"/>